<reference evidence="1" key="1">
    <citation type="submission" date="1998-04" db="EMBL/GenBank/DDBJ databases">
        <title>The A. thaliana Genome Sequencing Project.</title>
        <authorList>
            <person name="WashU"/>
        </authorList>
    </citation>
    <scope>NUCLEOTIDE SEQUENCE</scope>
</reference>
<dbReference type="PIR" id="T01156">
    <property type="entry name" value="T01156"/>
</dbReference>
<dbReference type="InterPro" id="IPR004252">
    <property type="entry name" value="Probable_transposase_24"/>
</dbReference>
<accession>O65219</accession>
<dbReference type="Pfam" id="PF03004">
    <property type="entry name" value="Transposase_24"/>
    <property type="match status" value="1"/>
</dbReference>
<evidence type="ECO:0000313" key="2">
    <source>
        <dbReference type="EMBL" id="BAB10020.1"/>
    </source>
</evidence>
<organism evidence="1">
    <name type="scientific">Arabidopsis thaliana</name>
    <name type="common">Mouse-ear cress</name>
    <dbReference type="NCBI Taxonomy" id="3702"/>
    <lineage>
        <taxon>Eukaryota</taxon>
        <taxon>Viridiplantae</taxon>
        <taxon>Streptophyta</taxon>
        <taxon>Embryophyta</taxon>
        <taxon>Tracheophyta</taxon>
        <taxon>Spermatophyta</taxon>
        <taxon>Magnoliopsida</taxon>
        <taxon>eudicotyledons</taxon>
        <taxon>Gunneridae</taxon>
        <taxon>Pentapetalae</taxon>
        <taxon>rosids</taxon>
        <taxon>malvids</taxon>
        <taxon>Brassicales</taxon>
        <taxon>Brassicaceae</taxon>
        <taxon>Camelineae</taxon>
        <taxon>Arabidopsis</taxon>
    </lineage>
</organism>
<evidence type="ECO:0000313" key="1">
    <source>
        <dbReference type="EMBL" id="AAC13576.1"/>
    </source>
</evidence>
<reference evidence="1" key="2">
    <citation type="submission" date="1998-04" db="EMBL/GenBank/DDBJ databases">
        <title>The sequence of A. thaliana F7N22.</title>
        <authorList>
            <person name="Dante M."/>
        </authorList>
    </citation>
    <scope>NUCLEOTIDE SEQUENCE</scope>
</reference>
<protein>
    <submittedName>
        <fullName evidence="1">F7N22.18 protein</fullName>
    </submittedName>
    <submittedName>
        <fullName evidence="2">Similarity to En/Spm-like transposon protein</fullName>
    </submittedName>
</protein>
<gene>
    <name evidence="1" type="primary">F7N22.18</name>
</gene>
<sequence>MGLLLHSKINRLKASDNHANPISRRFNNLTLDEFLDSPGHASLTRLDPNRPPGTLWFNEDSSVVGTVCSIFERDFKDPHAYWTMTPQPVITCWFETFACEKTEETTPDFLVLLDETHRKADRTFIDGKSQEIYKEVSSRIAEEETQLCSGESSESIASGGLSVQAMNMIYTHVAPRKKGRIYVVGSLHLEASSAHTCLPLPRDDPVLLSEKLAVAEACIANQAEKINSFGVYFDYLADKDPVFAAIFRGASSTRTKPTSANPRPEVANLRPEVANLRWATRHQLLLWALALEQKPVLDPLHQQHSNF</sequence>
<reference evidence="2" key="4">
    <citation type="submission" date="1999-09" db="EMBL/GenBank/DDBJ databases">
        <title>Structural analysis of Arabidopsis thaliana chromosome 5. XI.</title>
        <authorList>
            <person name="Kaneko T."/>
            <person name="Katoh T."/>
            <person name="Asamizu E."/>
            <person name="Sato S."/>
            <person name="Nakamura Y."/>
            <person name="Kotani H."/>
            <person name="Tabata S."/>
        </authorList>
    </citation>
    <scope>NUCLEOTIDE SEQUENCE</scope>
</reference>
<reference key="5">
    <citation type="journal article" date="2000" name="Nature">
        <title>Sequence and analysis of chromosome 5 of the plant Arabidopsis thaliana.</title>
        <authorList>
            <consortium name="Kazusa DNA Research Institute"/>
            <consortium name="Cold Spring Harbor and Washington University in St Louis Sequencing Consortium"/>
            <consortium name="European Union Arabidopsis Genome Sequencing Consortium"/>
            <person name="Tabata S."/>
            <person name="Kaneko T."/>
            <person name="Nakamura Y."/>
            <person name="Kotani H."/>
            <person name="Kato T."/>
            <person name="Asamizu E."/>
            <person name="Miyajima N."/>
            <person name="Sasamoto S."/>
            <person name="Kimura T."/>
            <person name="Hosouchi T."/>
            <person name="Kawashima K."/>
            <person name="Kohara M."/>
            <person name="Matsumoto M."/>
            <person name="Matsuno A."/>
            <person name="Muraki A."/>
            <person name="Nakayama S."/>
            <person name="Nakazaki N."/>
            <person name="Naruo K."/>
            <person name="Okumura S."/>
            <person name="Shinpo S."/>
            <person name="Takeuchi C."/>
            <person name="Wada T."/>
            <person name="Watanabe A."/>
            <person name="Yamada M."/>
            <person name="Yasuda M."/>
            <person name="Sato S."/>
            <person name="de la Bastide M."/>
            <person name="Huang E."/>
            <person name="Spiegel L."/>
            <person name="Gnoj L."/>
            <person name="O'Shaughnessy A."/>
            <person name="Preston R."/>
            <person name="Habermann K."/>
            <person name="Murray J."/>
            <person name="Johnson D."/>
            <person name="Rohlfing T."/>
            <person name="Nelson J."/>
            <person name="Stoneking T."/>
            <person name="Pepin K."/>
            <person name="Spieth J."/>
            <person name="Sekhon M."/>
            <person name="Armstrong J."/>
            <person name="Becker M."/>
            <person name="Belter E."/>
            <person name="Cordum H."/>
            <person name="Cordes M."/>
            <person name="Courtney L."/>
            <person name="Courtney W."/>
            <person name="Dante M."/>
            <person name="Du H."/>
            <person name="Edwards J."/>
            <person name="Fryman J."/>
            <person name="Haakensen B."/>
            <person name="Lamar E."/>
            <person name="Latreille P."/>
            <person name="Leonard S."/>
            <person name="Meyer R."/>
            <person name="Mulvaney E."/>
            <person name="Ozersky P."/>
            <person name="Riley A."/>
            <person name="Strowmatt C."/>
            <person name="Wagner-McPherson C."/>
            <person name="Wollam A."/>
            <person name="Yoakum M."/>
            <person name="Bell M."/>
            <person name="Dedhia N."/>
            <person name="Parnell L."/>
            <person name="Shah R."/>
            <person name="Rodriguez M."/>
            <person name="See L.H."/>
            <person name="Vil D."/>
            <person name="Baker J."/>
            <person name="Kirchoff K."/>
            <person name="Toth K."/>
            <person name="King L."/>
            <person name="Bahret A."/>
            <person name="Miller B."/>
            <person name="Marra M."/>
            <person name="Martienssen R."/>
            <person name="McCombie W.R."/>
            <person name="Wilson R.K."/>
            <person name="Murphy G."/>
            <person name="Bancroft I."/>
            <person name="Volckaert G."/>
            <person name="Wambutt R."/>
            <person name="Dusterhoft A."/>
            <person name="Stiekema W."/>
            <person name="Pohl T."/>
            <person name="Entian K.D."/>
            <person name="Terryn N."/>
            <person name="Hartley N."/>
            <person name="Bent E."/>
            <person name="Johnson S."/>
            <person name="Langham S.A."/>
            <person name="McCullagh B."/>
            <person name="Robben J."/>
            <person name="Grymonprez B."/>
            <person name="Zimmermann W."/>
            <person name="Ramsperger U."/>
            <person name="Wedler H."/>
            <person name="Balke K."/>
            <person name="Wedler E."/>
            <person name="Peters S."/>
            <person name="van Staveren M."/>
            <person name="Dirkse W."/>
            <person name="Mooijman P."/>
            <person name="Lankhorst R.K."/>
            <person name="Weitzenegger T."/>
            <person name="Bothe G."/>
            <person name="Rose M."/>
            <person name="Hauf J."/>
            <person name="Berneiser S."/>
            <person name="Hempel S."/>
            <person name="Feldpausch M."/>
            <person name="Lamberth S."/>
            <person name="Villarroel R."/>
            <person name="Gielen J."/>
            <person name="Ardiles W."/>
            <person name="Bents O."/>
            <person name="Lemcke K."/>
            <person name="Kolesov G."/>
            <person name="Mayer K."/>
            <person name="Rudd S."/>
            <person name="Schoof H."/>
            <person name="Schueller C."/>
            <person name="Zaccaria P."/>
            <person name="Mewes H.W."/>
            <person name="Bevan M."/>
            <person name="Fransz P."/>
        </authorList>
    </citation>
    <scope>NUCLEOTIDE SEQUENCE [LARGE SCALE GENOMIC DNA]</scope>
    <source>
        <strain>cv. Columbia</strain>
    </source>
</reference>
<reference evidence="1" key="3">
    <citation type="submission" date="1998-04" db="EMBL/GenBank/DDBJ databases">
        <authorList>
            <person name="Waterston R."/>
        </authorList>
    </citation>
    <scope>NUCLEOTIDE SEQUENCE</scope>
</reference>
<dbReference type="EMBL" id="AF058825">
    <property type="protein sequence ID" value="AAC13576.1"/>
    <property type="molecule type" value="Genomic_DNA"/>
</dbReference>
<dbReference type="EMBL" id="AP000421">
    <property type="protein sequence ID" value="BAB10020.1"/>
    <property type="molecule type" value="Genomic_DNA"/>
</dbReference>
<dbReference type="AlphaFoldDB" id="O65219"/>
<proteinExistence type="predicted"/>
<name>O65219_ARATH</name>